<comment type="catalytic activity">
    <reaction evidence="7">
        <text>diphosphate + H2O = 2 phosphate + H(+)</text>
        <dbReference type="Rhea" id="RHEA:24576"/>
        <dbReference type="ChEBI" id="CHEBI:15377"/>
        <dbReference type="ChEBI" id="CHEBI:15378"/>
        <dbReference type="ChEBI" id="CHEBI:33019"/>
        <dbReference type="ChEBI" id="CHEBI:43474"/>
        <dbReference type="EC" id="3.6.1.1"/>
    </reaction>
</comment>
<dbReference type="Gene3D" id="3.10.580.10">
    <property type="entry name" value="CBS-domain"/>
    <property type="match status" value="1"/>
</dbReference>
<evidence type="ECO:0000259" key="9">
    <source>
        <dbReference type="PROSITE" id="PS51371"/>
    </source>
</evidence>
<sequence>MDKPVYVIGHKNPDADSICSAIAYSALKNKLGINTVAARLSAVNKETLYILDRFRLPVPMLLTSAKCTLAEIDMDEAMLLSKDTTMKEALDAILSRKNKGIFVVDRQHHLEGIVSVSDLTNLWTADEEALEDLMSRVPLANILKTTRASLLYEAPFHPNGKVHLMPSLGQNSNIEAGTIVIVGNNPEVQRSAIRQKASLILICGENWVDSITLEMAKQEQVSILHTPLSAITVAHSIFQSPSVAEIMTREVVVFRTSETVDGASQRIAKTRFRTYPVVNEKEEVIGAISRYHLFNYRKKQLILVDHNEKEQSIHDLEFAEIIEIVDHHRLGGIETQSPISFVNQIVGSTCTIVANLYEQHQIEIPAQIAGVLLAGLLSDTMNLKSPTTTEIDRITAEKLAQISGVDRQTLSEELVGTSDSLMNKSFQELMYEDFKEFRIQDSKVAIGQVVCRCPDEYQQIKPDFLAYLEEQNLQHHYDLLLILFTDPKGSGSHFLYTGKKGWVIEEGFKTVLTNGFAPGFISRKKQVLPVVIDTLNK</sequence>
<gene>
    <name evidence="10" type="ORF">DWY25_07150</name>
</gene>
<dbReference type="Pfam" id="PF01368">
    <property type="entry name" value="DHH"/>
    <property type="match status" value="2"/>
</dbReference>
<keyword evidence="3" id="KW-0479">Metal-binding</keyword>
<protein>
    <recommendedName>
        <fullName evidence="2">inorganic diphosphatase</fullName>
        <ecNumber evidence="2">3.6.1.1</ecNumber>
    </recommendedName>
    <alternativeName>
        <fullName evidence="6">Pyrophosphate phospho-hydrolase</fullName>
    </alternativeName>
</protein>
<keyword evidence="11" id="KW-1185">Reference proteome</keyword>
<dbReference type="SUPFAM" id="SSF64182">
    <property type="entry name" value="DHH phosphoesterases"/>
    <property type="match status" value="1"/>
</dbReference>
<dbReference type="RefSeq" id="WP_117894665.1">
    <property type="nucleotide sequence ID" value="NZ_CABJCV010000007.1"/>
</dbReference>
<dbReference type="PANTHER" id="PTHR12112:SF22">
    <property type="entry name" value="MANGANESE-DEPENDENT INORGANIC PYROPHOSPHATASE-RELATED"/>
    <property type="match status" value="1"/>
</dbReference>
<evidence type="ECO:0000313" key="11">
    <source>
        <dbReference type="Proteomes" id="UP000284178"/>
    </source>
</evidence>
<name>A0A412G353_9FIRM</name>
<dbReference type="Pfam" id="PF07085">
    <property type="entry name" value="DRTGG"/>
    <property type="match status" value="1"/>
</dbReference>
<evidence type="ECO:0000256" key="3">
    <source>
        <dbReference type="ARBA" id="ARBA00022723"/>
    </source>
</evidence>
<dbReference type="InterPro" id="IPR028979">
    <property type="entry name" value="Ser_kin/Pase_Hpr-like_N_sf"/>
</dbReference>
<dbReference type="GO" id="GO:0005737">
    <property type="term" value="C:cytoplasm"/>
    <property type="evidence" value="ECO:0007669"/>
    <property type="project" value="InterPro"/>
</dbReference>
<evidence type="ECO:0000256" key="8">
    <source>
        <dbReference type="PROSITE-ProRule" id="PRU00703"/>
    </source>
</evidence>
<keyword evidence="8" id="KW-0129">CBS domain</keyword>
<dbReference type="InterPro" id="IPR000644">
    <property type="entry name" value="CBS_dom"/>
</dbReference>
<evidence type="ECO:0000256" key="7">
    <source>
        <dbReference type="ARBA" id="ARBA00047820"/>
    </source>
</evidence>
<dbReference type="Gene3D" id="3.10.310.20">
    <property type="entry name" value="DHHA2 domain"/>
    <property type="match status" value="1"/>
</dbReference>
<accession>A0A412G353</accession>
<dbReference type="InterPro" id="IPR004097">
    <property type="entry name" value="DHHA2"/>
</dbReference>
<evidence type="ECO:0000256" key="5">
    <source>
        <dbReference type="ARBA" id="ARBA00023211"/>
    </source>
</evidence>
<evidence type="ECO:0000313" key="10">
    <source>
        <dbReference type="EMBL" id="RGR74858.1"/>
    </source>
</evidence>
<evidence type="ECO:0000256" key="2">
    <source>
        <dbReference type="ARBA" id="ARBA00012146"/>
    </source>
</evidence>
<dbReference type="InterPro" id="IPR038763">
    <property type="entry name" value="DHH_sf"/>
</dbReference>
<comment type="cofactor">
    <cofactor evidence="1">
        <name>Mn(2+)</name>
        <dbReference type="ChEBI" id="CHEBI:29035"/>
    </cofactor>
</comment>
<reference evidence="10 11" key="1">
    <citation type="submission" date="2018-08" db="EMBL/GenBank/DDBJ databases">
        <title>A genome reference for cultivated species of the human gut microbiota.</title>
        <authorList>
            <person name="Zou Y."/>
            <person name="Xue W."/>
            <person name="Luo G."/>
        </authorList>
    </citation>
    <scope>NUCLEOTIDE SEQUENCE [LARGE SCALE GENOMIC DNA]</scope>
    <source>
        <strain evidence="10 11">AF24-29</strain>
    </source>
</reference>
<dbReference type="EMBL" id="QRUP01000007">
    <property type="protein sequence ID" value="RGR74858.1"/>
    <property type="molecule type" value="Genomic_DNA"/>
</dbReference>
<dbReference type="Pfam" id="PF02833">
    <property type="entry name" value="DHHA2"/>
    <property type="match status" value="1"/>
</dbReference>
<dbReference type="InterPro" id="IPR001667">
    <property type="entry name" value="DDH_dom"/>
</dbReference>
<dbReference type="GeneID" id="83015181"/>
<evidence type="ECO:0000256" key="1">
    <source>
        <dbReference type="ARBA" id="ARBA00001936"/>
    </source>
</evidence>
<dbReference type="SUPFAM" id="SSF75138">
    <property type="entry name" value="HprK N-terminal domain-like"/>
    <property type="match status" value="1"/>
</dbReference>
<dbReference type="Gene3D" id="3.40.1390.20">
    <property type="entry name" value="HprK N-terminal domain-like"/>
    <property type="match status" value="1"/>
</dbReference>
<proteinExistence type="predicted"/>
<dbReference type="AlphaFoldDB" id="A0A412G353"/>
<dbReference type="PANTHER" id="PTHR12112">
    <property type="entry name" value="BNIP - RELATED"/>
    <property type="match status" value="1"/>
</dbReference>
<feature type="domain" description="CBS" evidence="9">
    <location>
        <begin position="247"/>
        <end position="303"/>
    </location>
</feature>
<organism evidence="10 11">
    <name type="scientific">Holdemania filiformis</name>
    <dbReference type="NCBI Taxonomy" id="61171"/>
    <lineage>
        <taxon>Bacteria</taxon>
        <taxon>Bacillati</taxon>
        <taxon>Bacillota</taxon>
        <taxon>Erysipelotrichia</taxon>
        <taxon>Erysipelotrichales</taxon>
        <taxon>Erysipelotrichaceae</taxon>
        <taxon>Holdemania</taxon>
    </lineage>
</organism>
<dbReference type="InterPro" id="IPR046342">
    <property type="entry name" value="CBS_dom_sf"/>
</dbReference>
<keyword evidence="4" id="KW-0378">Hydrolase</keyword>
<keyword evidence="5" id="KW-0464">Manganese</keyword>
<comment type="caution">
    <text evidence="10">The sequence shown here is derived from an EMBL/GenBank/DDBJ whole genome shotgun (WGS) entry which is preliminary data.</text>
</comment>
<dbReference type="SUPFAM" id="SSF54631">
    <property type="entry name" value="CBS-domain pair"/>
    <property type="match status" value="1"/>
</dbReference>
<dbReference type="EC" id="3.6.1.1" evidence="2"/>
<dbReference type="GO" id="GO:0046872">
    <property type="term" value="F:metal ion binding"/>
    <property type="evidence" value="ECO:0007669"/>
    <property type="project" value="UniProtKB-KW"/>
</dbReference>
<dbReference type="PROSITE" id="PS51371">
    <property type="entry name" value="CBS"/>
    <property type="match status" value="2"/>
</dbReference>
<dbReference type="NCBIfam" id="NF011443">
    <property type="entry name" value="PRK14869.1-5"/>
    <property type="match status" value="1"/>
</dbReference>
<dbReference type="Proteomes" id="UP000284178">
    <property type="component" value="Unassembled WGS sequence"/>
</dbReference>
<feature type="domain" description="CBS" evidence="9">
    <location>
        <begin position="72"/>
        <end position="130"/>
    </location>
</feature>
<dbReference type="GO" id="GO:0004427">
    <property type="term" value="F:inorganic diphosphate phosphatase activity"/>
    <property type="evidence" value="ECO:0007669"/>
    <property type="project" value="UniProtKB-EC"/>
</dbReference>
<dbReference type="InterPro" id="IPR010766">
    <property type="entry name" value="DRTGG"/>
</dbReference>
<dbReference type="InterPro" id="IPR038222">
    <property type="entry name" value="DHHA2_dom_sf"/>
</dbReference>
<dbReference type="SMART" id="SM01131">
    <property type="entry name" value="DHHA2"/>
    <property type="match status" value="1"/>
</dbReference>
<evidence type="ECO:0000256" key="6">
    <source>
        <dbReference type="ARBA" id="ARBA00032535"/>
    </source>
</evidence>
<evidence type="ECO:0000256" key="4">
    <source>
        <dbReference type="ARBA" id="ARBA00022801"/>
    </source>
</evidence>
<dbReference type="Gene3D" id="3.90.1640.10">
    <property type="entry name" value="inorganic pyrophosphatase (n-terminal core)"/>
    <property type="match status" value="1"/>
</dbReference>
<dbReference type="SMART" id="SM00116">
    <property type="entry name" value="CBS"/>
    <property type="match status" value="2"/>
</dbReference>